<feature type="transmembrane region" description="Helical" evidence="1">
    <location>
        <begin position="107"/>
        <end position="126"/>
    </location>
</feature>
<organism evidence="2 3">
    <name type="scientific">Lentilactobacillus diolivorans DSM 14421</name>
    <dbReference type="NCBI Taxonomy" id="1423739"/>
    <lineage>
        <taxon>Bacteria</taxon>
        <taxon>Bacillati</taxon>
        <taxon>Bacillota</taxon>
        <taxon>Bacilli</taxon>
        <taxon>Lactobacillales</taxon>
        <taxon>Lactobacillaceae</taxon>
        <taxon>Lentilactobacillus</taxon>
    </lineage>
</organism>
<dbReference type="RefSeq" id="WP_057864136.1">
    <property type="nucleotide sequence ID" value="NZ_AZEY01000028.1"/>
</dbReference>
<comment type="caution">
    <text evidence="2">The sequence shown here is derived from an EMBL/GenBank/DDBJ whole genome shotgun (WGS) entry which is preliminary data.</text>
</comment>
<evidence type="ECO:0000313" key="3">
    <source>
        <dbReference type="Proteomes" id="UP000052013"/>
    </source>
</evidence>
<accession>A0A0R1SFG4</accession>
<dbReference type="PATRIC" id="fig|1423739.3.peg.2635"/>
<feature type="transmembrane region" description="Helical" evidence="1">
    <location>
        <begin position="34"/>
        <end position="51"/>
    </location>
</feature>
<dbReference type="STRING" id="1423739.FC85_GL002535"/>
<keyword evidence="1" id="KW-0472">Membrane</keyword>
<gene>
    <name evidence="2" type="ORF">FC85_GL002535</name>
</gene>
<evidence type="ECO:0000256" key="1">
    <source>
        <dbReference type="SAM" id="Phobius"/>
    </source>
</evidence>
<dbReference type="AlphaFoldDB" id="A0A0R1SFG4"/>
<sequence length="133" mass="14890">MKIRLFISKSSPYVLGTILLIIATNIIFNNRFFYIVSVIALIISGTYGYLLKQLIQRTPQGHNISKLQKEFYSYLGTGIFELFMTTGPIGGVFIISNSNFTTNSALIYKLIAFLLSAIVAGLIYVYQISKTTK</sequence>
<name>A0A0R1SFG4_9LACO</name>
<proteinExistence type="predicted"/>
<keyword evidence="1" id="KW-1133">Transmembrane helix</keyword>
<feature type="transmembrane region" description="Helical" evidence="1">
    <location>
        <begin position="12"/>
        <end position="28"/>
    </location>
</feature>
<dbReference type="EMBL" id="AZEY01000028">
    <property type="protein sequence ID" value="KRL68015.1"/>
    <property type="molecule type" value="Genomic_DNA"/>
</dbReference>
<dbReference type="Proteomes" id="UP000052013">
    <property type="component" value="Unassembled WGS sequence"/>
</dbReference>
<keyword evidence="1" id="KW-0812">Transmembrane</keyword>
<reference evidence="2 3" key="1">
    <citation type="journal article" date="2015" name="Genome Announc.">
        <title>Expanding the biotechnology potential of lactobacilli through comparative genomics of 213 strains and associated genera.</title>
        <authorList>
            <person name="Sun Z."/>
            <person name="Harris H.M."/>
            <person name="McCann A."/>
            <person name="Guo C."/>
            <person name="Argimon S."/>
            <person name="Zhang W."/>
            <person name="Yang X."/>
            <person name="Jeffery I.B."/>
            <person name="Cooney J.C."/>
            <person name="Kagawa T.F."/>
            <person name="Liu W."/>
            <person name="Song Y."/>
            <person name="Salvetti E."/>
            <person name="Wrobel A."/>
            <person name="Rasinkangas P."/>
            <person name="Parkhill J."/>
            <person name="Rea M.C."/>
            <person name="O'Sullivan O."/>
            <person name="Ritari J."/>
            <person name="Douillard F.P."/>
            <person name="Paul Ross R."/>
            <person name="Yang R."/>
            <person name="Briner A.E."/>
            <person name="Felis G.E."/>
            <person name="de Vos W.M."/>
            <person name="Barrangou R."/>
            <person name="Klaenhammer T.R."/>
            <person name="Caufield P.W."/>
            <person name="Cui Y."/>
            <person name="Zhang H."/>
            <person name="O'Toole P.W."/>
        </authorList>
    </citation>
    <scope>NUCLEOTIDE SEQUENCE [LARGE SCALE GENOMIC DNA]</scope>
    <source>
        <strain evidence="2 3">DSM 14421</strain>
    </source>
</reference>
<evidence type="ECO:0000313" key="2">
    <source>
        <dbReference type="EMBL" id="KRL68015.1"/>
    </source>
</evidence>
<feature type="transmembrane region" description="Helical" evidence="1">
    <location>
        <begin position="71"/>
        <end position="95"/>
    </location>
</feature>
<protein>
    <submittedName>
        <fullName evidence="2">Uncharacterized protein</fullName>
    </submittedName>
</protein>